<gene>
    <name evidence="1" type="ORF">FOZG_09531</name>
</gene>
<dbReference type="VEuPathDB" id="FungiDB:FOZG_09531"/>
<sequence length="137" mass="15579">MAKAPAYMSVKFEANSGTNKSIISTELFGNQALQAKGIAIENIKEHLVGIYIFQETKLIERYDCDFTIAITRCVIIKFAARGTAEPPVIEDMPGQYWDMFLPPSITIRFLSTTFLLHLNHSDNRAFHAHNRLVIYTR</sequence>
<evidence type="ECO:0000313" key="1">
    <source>
        <dbReference type="EMBL" id="EWZ37542.1"/>
    </source>
</evidence>
<dbReference type="EMBL" id="JH717901">
    <property type="protein sequence ID" value="EWZ37542.1"/>
    <property type="molecule type" value="Genomic_DNA"/>
</dbReference>
<dbReference type="AlphaFoldDB" id="W9JZG6"/>
<dbReference type="HOGENOM" id="CLU_1865217_0_0_1"/>
<dbReference type="Proteomes" id="UP000030766">
    <property type="component" value="Unassembled WGS sequence"/>
</dbReference>
<proteinExistence type="predicted"/>
<organism evidence="1">
    <name type="scientific">Fusarium oxysporum Fo47</name>
    <dbReference type="NCBI Taxonomy" id="660027"/>
    <lineage>
        <taxon>Eukaryota</taxon>
        <taxon>Fungi</taxon>
        <taxon>Dikarya</taxon>
        <taxon>Ascomycota</taxon>
        <taxon>Pezizomycotina</taxon>
        <taxon>Sordariomycetes</taxon>
        <taxon>Hypocreomycetidae</taxon>
        <taxon>Hypocreales</taxon>
        <taxon>Nectriaceae</taxon>
        <taxon>Fusarium</taxon>
        <taxon>Fusarium oxysporum species complex</taxon>
    </lineage>
</organism>
<accession>W9JZG6</accession>
<reference evidence="1" key="1">
    <citation type="submission" date="2011-06" db="EMBL/GenBank/DDBJ databases">
        <title>The Genome Sequence of Fusarium oxysporum Fo47.</title>
        <authorList>
            <consortium name="The Broad Institute Genome Sequencing Platform"/>
            <person name="Ma L.-J."/>
            <person name="Gale L.R."/>
            <person name="Schwartz D.C."/>
            <person name="Zhou S."/>
            <person name="Corby-Kistler H."/>
            <person name="Young S.K."/>
            <person name="Zeng Q."/>
            <person name="Gargeya S."/>
            <person name="Fitzgerald M."/>
            <person name="Haas B."/>
            <person name="Abouelleil A."/>
            <person name="Alvarado L."/>
            <person name="Arachchi H.M."/>
            <person name="Berlin A."/>
            <person name="Brown A."/>
            <person name="Chapman S.B."/>
            <person name="Chen Z."/>
            <person name="Dunbar C."/>
            <person name="Freedman E."/>
            <person name="Gearin G."/>
            <person name="Gellesch M."/>
            <person name="Goldberg J."/>
            <person name="Griggs A."/>
            <person name="Gujja S."/>
            <person name="Heiman D."/>
            <person name="Howarth C."/>
            <person name="Larson L."/>
            <person name="Lui A."/>
            <person name="MacDonald P.J.P."/>
            <person name="Mehta T."/>
            <person name="Montmayeur A."/>
            <person name="Murphy C."/>
            <person name="Neiman D."/>
            <person name="Pearson M."/>
            <person name="Priest M."/>
            <person name="Roberts A."/>
            <person name="Saif S."/>
            <person name="Shea T."/>
            <person name="Shenoy N."/>
            <person name="Sisk P."/>
            <person name="Stolte C."/>
            <person name="Sykes S."/>
            <person name="Wortman J."/>
            <person name="Nusbaum C."/>
            <person name="Birren B."/>
        </authorList>
    </citation>
    <scope>NUCLEOTIDE SEQUENCE [LARGE SCALE GENOMIC DNA]</scope>
    <source>
        <strain evidence="1">Fo47</strain>
    </source>
</reference>
<reference evidence="1" key="2">
    <citation type="submission" date="2012-06" db="EMBL/GenBank/DDBJ databases">
        <title>Annotation of the Genome Sequence of Fusarium oxysporum Fo47.</title>
        <authorList>
            <consortium name="The Broad Institute Genomics Platform"/>
            <person name="Ma L.-J."/>
            <person name="Corby-Kistler H."/>
            <person name="Broz K."/>
            <person name="Gale L.R."/>
            <person name="Jonkers W."/>
            <person name="O'Donnell K."/>
            <person name="Ploetz R."/>
            <person name="Steinberg C."/>
            <person name="Schwartz D.C."/>
            <person name="VanEtten H."/>
            <person name="Zhou S."/>
            <person name="Young S.K."/>
            <person name="Zeng Q."/>
            <person name="Gargeya S."/>
            <person name="Fitzgerald M."/>
            <person name="Abouelleil A."/>
            <person name="Alvarado L."/>
            <person name="Chapman S.B."/>
            <person name="Gainer-Dewar J."/>
            <person name="Goldberg J."/>
            <person name="Griggs A."/>
            <person name="Gujja S."/>
            <person name="Hansen M."/>
            <person name="Howarth C."/>
            <person name="Imamovic A."/>
            <person name="Ireland A."/>
            <person name="Larimer J."/>
            <person name="McCowan C."/>
            <person name="Murphy C."/>
            <person name="Pearson M."/>
            <person name="Poon T.W."/>
            <person name="Priest M."/>
            <person name="Roberts A."/>
            <person name="Saif S."/>
            <person name="Shea T."/>
            <person name="Sykes S."/>
            <person name="Wortman J."/>
            <person name="Nusbaum C."/>
            <person name="Birren B."/>
        </authorList>
    </citation>
    <scope>NUCLEOTIDE SEQUENCE</scope>
    <source>
        <strain evidence="1">Fo47</strain>
    </source>
</reference>
<name>W9JZG6_FUSOX</name>
<protein>
    <submittedName>
        <fullName evidence="1">Uncharacterized protein</fullName>
    </submittedName>
</protein>